<name>A0ABQ7QS60_PLUXY</name>
<dbReference type="EMBL" id="JAHIBW010000009">
    <property type="protein sequence ID" value="KAG7307862.1"/>
    <property type="molecule type" value="Genomic_DNA"/>
</dbReference>
<feature type="chain" id="PRO_5045751006" evidence="2">
    <location>
        <begin position="29"/>
        <end position="349"/>
    </location>
</feature>
<evidence type="ECO:0000313" key="4">
    <source>
        <dbReference type="Proteomes" id="UP000823941"/>
    </source>
</evidence>
<comment type="caution">
    <text evidence="3">The sequence shown here is derived from an EMBL/GenBank/DDBJ whole genome shotgun (WGS) entry which is preliminary data.</text>
</comment>
<reference evidence="3 4" key="1">
    <citation type="submission" date="2021-06" db="EMBL/GenBank/DDBJ databases">
        <title>A haploid diamondback moth (Plutella xylostella L.) genome assembly resolves 31 chromosomes and identifies a diamide resistance mutation.</title>
        <authorList>
            <person name="Ward C.M."/>
            <person name="Perry K.D."/>
            <person name="Baker G."/>
            <person name="Powis K."/>
            <person name="Heckel D.G."/>
            <person name="Baxter S.W."/>
        </authorList>
    </citation>
    <scope>NUCLEOTIDE SEQUENCE [LARGE SCALE GENOMIC DNA]</scope>
    <source>
        <strain evidence="3 4">LV</strain>
        <tissue evidence="3">Single pupa</tissue>
    </source>
</reference>
<feature type="compositionally biased region" description="Polar residues" evidence="1">
    <location>
        <begin position="217"/>
        <end position="247"/>
    </location>
</feature>
<keyword evidence="4" id="KW-1185">Reference proteome</keyword>
<keyword evidence="2" id="KW-0732">Signal</keyword>
<feature type="region of interest" description="Disordered" evidence="1">
    <location>
        <begin position="196"/>
        <end position="247"/>
    </location>
</feature>
<gene>
    <name evidence="3" type="ORF">JYU34_006472</name>
</gene>
<accession>A0ABQ7QS60</accession>
<organism evidence="3 4">
    <name type="scientific">Plutella xylostella</name>
    <name type="common">Diamondback moth</name>
    <name type="synonym">Plutella maculipennis</name>
    <dbReference type="NCBI Taxonomy" id="51655"/>
    <lineage>
        <taxon>Eukaryota</taxon>
        <taxon>Metazoa</taxon>
        <taxon>Ecdysozoa</taxon>
        <taxon>Arthropoda</taxon>
        <taxon>Hexapoda</taxon>
        <taxon>Insecta</taxon>
        <taxon>Pterygota</taxon>
        <taxon>Neoptera</taxon>
        <taxon>Endopterygota</taxon>
        <taxon>Lepidoptera</taxon>
        <taxon>Glossata</taxon>
        <taxon>Ditrysia</taxon>
        <taxon>Yponomeutoidea</taxon>
        <taxon>Plutellidae</taxon>
        <taxon>Plutella</taxon>
    </lineage>
</organism>
<sequence>MASSMRSMHPSFKILALCSMICWASTNANTSSARRSPDKSIATSLMTRRTVPAPTRITGLSSIDLNRRKRQLLFPRLPPLRSRLTGMIRPRLPPRQPIILPMVTSAVSDRIRTYPYYLQEIPLAVGETIMESVREAAPHFTEAFKEISPGIMEIVNIIPDAKDITPIQRMMKKIPIILHETVQVAMDPIEDLGDTETRLEHRRRGSQPAATRRAASGRTQTENLESKQPQTPTIEQESTRSRPSQMLLSPLEKLEETSMNLKSRINTRIQETRQNIQNLFEVDNSIDSYEDDPYPNIKSAILQSPYSPRKIMEKASSVSHNISPVINESLKEVAHIPQKIKTFVQQMKQ</sequence>
<dbReference type="Proteomes" id="UP000823941">
    <property type="component" value="Chromosome 9"/>
</dbReference>
<protein>
    <submittedName>
        <fullName evidence="3">Uncharacterized protein</fullName>
    </submittedName>
</protein>
<proteinExistence type="predicted"/>
<evidence type="ECO:0000313" key="3">
    <source>
        <dbReference type="EMBL" id="KAG7307862.1"/>
    </source>
</evidence>
<evidence type="ECO:0000256" key="1">
    <source>
        <dbReference type="SAM" id="MobiDB-lite"/>
    </source>
</evidence>
<feature type="signal peptide" evidence="2">
    <location>
        <begin position="1"/>
        <end position="28"/>
    </location>
</feature>
<evidence type="ECO:0000256" key="2">
    <source>
        <dbReference type="SAM" id="SignalP"/>
    </source>
</evidence>